<dbReference type="EMBL" id="CP032419">
    <property type="protein sequence ID" value="AYC34519.1"/>
    <property type="molecule type" value="Genomic_DNA"/>
</dbReference>
<keyword evidence="9" id="KW-1185">Reference proteome</keyword>
<reference evidence="9" key="1">
    <citation type="submission" date="2018-09" db="EMBL/GenBank/DDBJ databases">
        <authorList>
            <person name="Zhu H."/>
        </authorList>
    </citation>
    <scope>NUCLEOTIDE SEQUENCE [LARGE SCALE GENOMIC DNA]</scope>
    <source>
        <strain evidence="9">K2W31S-8</strain>
    </source>
</reference>
<keyword evidence="4" id="KW-0564">Palmitate</keyword>
<evidence type="ECO:0000256" key="3">
    <source>
        <dbReference type="ARBA" id="ARBA00023136"/>
    </source>
</evidence>
<dbReference type="PANTHER" id="PTHR37011:SF1">
    <property type="entry name" value="POT FAMILY PEPTIDE TRANSPORT PROTEIN"/>
    <property type="match status" value="1"/>
</dbReference>
<evidence type="ECO:0000256" key="6">
    <source>
        <dbReference type="SAM" id="SignalP"/>
    </source>
</evidence>
<dbReference type="AlphaFoldDB" id="A0A385Z5C9"/>
<feature type="chain" id="PRO_5017464945" evidence="6">
    <location>
        <begin position="22"/>
        <end position="72"/>
    </location>
</feature>
<dbReference type="PANTHER" id="PTHR37011">
    <property type="entry name" value="POT FAMILY PEPTIDE TRANSPORT PROTEIN-RELATED"/>
    <property type="match status" value="1"/>
</dbReference>
<feature type="domain" description="Lipoprotein YgdI/YgdR-like SH3-like" evidence="7">
    <location>
        <begin position="24"/>
        <end position="70"/>
    </location>
</feature>
<evidence type="ECO:0000256" key="2">
    <source>
        <dbReference type="ARBA" id="ARBA00022729"/>
    </source>
</evidence>
<dbReference type="PROSITE" id="PS51257">
    <property type="entry name" value="PROKAR_LIPOPROTEIN"/>
    <property type="match status" value="1"/>
</dbReference>
<dbReference type="NCBIfam" id="NF033216">
    <property type="entry name" value="lipo_YgdI_YgdR"/>
    <property type="match status" value="1"/>
</dbReference>
<dbReference type="InterPro" id="IPR010305">
    <property type="entry name" value="YgdI/YgdR-like"/>
</dbReference>
<evidence type="ECO:0000256" key="5">
    <source>
        <dbReference type="ARBA" id="ARBA00023288"/>
    </source>
</evidence>
<protein>
    <submittedName>
        <fullName evidence="8">YgdI/YgdR family lipoprotein</fullName>
    </submittedName>
</protein>
<evidence type="ECO:0000256" key="1">
    <source>
        <dbReference type="ARBA" id="ARBA00022475"/>
    </source>
</evidence>
<sequence>MKLRHSLGIATLLGAALLAGCATQTVVTLHNGTQYITRDKPASLSGYYEFEDLAGNPVRVRADDVATIEEED</sequence>
<evidence type="ECO:0000313" key="9">
    <source>
        <dbReference type="Proteomes" id="UP000265560"/>
    </source>
</evidence>
<keyword evidence="5 8" id="KW-0449">Lipoprotein</keyword>
<accession>A0A385Z5C9</accession>
<keyword evidence="3" id="KW-0472">Membrane</keyword>
<keyword evidence="2 6" id="KW-0732">Signal</keyword>
<evidence type="ECO:0000259" key="7">
    <source>
        <dbReference type="Pfam" id="PF06004"/>
    </source>
</evidence>
<dbReference type="InterPro" id="IPR047807">
    <property type="entry name" value="YgdI/YgdR-like_SH3-like"/>
</dbReference>
<dbReference type="Proteomes" id="UP000265560">
    <property type="component" value="Chromosome"/>
</dbReference>
<keyword evidence="1" id="KW-1003">Cell membrane</keyword>
<proteinExistence type="predicted"/>
<evidence type="ECO:0000313" key="8">
    <source>
        <dbReference type="EMBL" id="AYC34519.1"/>
    </source>
</evidence>
<organism evidence="8 9">
    <name type="scientific">Pseudomonas cavernae</name>
    <dbReference type="NCBI Taxonomy" id="2320867"/>
    <lineage>
        <taxon>Bacteria</taxon>
        <taxon>Pseudomonadati</taxon>
        <taxon>Pseudomonadota</taxon>
        <taxon>Gammaproteobacteria</taxon>
        <taxon>Pseudomonadales</taxon>
        <taxon>Pseudomonadaceae</taxon>
        <taxon>Pseudomonas</taxon>
    </lineage>
</organism>
<dbReference type="Pfam" id="PF06004">
    <property type="entry name" value="DUF903"/>
    <property type="match status" value="1"/>
</dbReference>
<dbReference type="KEGG" id="pcav:D3880_20030"/>
<dbReference type="Gene3D" id="2.30.30.100">
    <property type="match status" value="1"/>
</dbReference>
<name>A0A385Z5C9_9PSED</name>
<dbReference type="RefSeq" id="WP_119895172.1">
    <property type="nucleotide sequence ID" value="NZ_CP032419.1"/>
</dbReference>
<feature type="signal peptide" evidence="6">
    <location>
        <begin position="1"/>
        <end position="21"/>
    </location>
</feature>
<evidence type="ECO:0000256" key="4">
    <source>
        <dbReference type="ARBA" id="ARBA00023139"/>
    </source>
</evidence>
<gene>
    <name evidence="8" type="ORF">D3880_20030</name>
</gene>
<dbReference type="SUPFAM" id="SSF50182">
    <property type="entry name" value="Sm-like ribonucleoproteins"/>
    <property type="match status" value="1"/>
</dbReference>
<dbReference type="InterPro" id="IPR010920">
    <property type="entry name" value="LSM_dom_sf"/>
</dbReference>
<dbReference type="OrthoDB" id="7025382at2"/>